<name>A0A6M5YYI1_9BACT</name>
<dbReference type="KEGG" id="ftj:FTUN_6513"/>
<dbReference type="Proteomes" id="UP000503447">
    <property type="component" value="Chromosome"/>
</dbReference>
<dbReference type="SUPFAM" id="SSF52833">
    <property type="entry name" value="Thioredoxin-like"/>
    <property type="match status" value="1"/>
</dbReference>
<dbReference type="InterPro" id="IPR036249">
    <property type="entry name" value="Thioredoxin-like_sf"/>
</dbReference>
<proteinExistence type="predicted"/>
<dbReference type="Gene3D" id="3.40.30.10">
    <property type="entry name" value="Glutaredoxin"/>
    <property type="match status" value="1"/>
</dbReference>
<accession>A0A6M5YYI1</accession>
<dbReference type="EMBL" id="CP053452">
    <property type="protein sequence ID" value="QJW98918.1"/>
    <property type="molecule type" value="Genomic_DNA"/>
</dbReference>
<keyword evidence="2" id="KW-1185">Reference proteome</keyword>
<organism evidence="1 2">
    <name type="scientific">Frigoriglobus tundricola</name>
    <dbReference type="NCBI Taxonomy" id="2774151"/>
    <lineage>
        <taxon>Bacteria</taxon>
        <taxon>Pseudomonadati</taxon>
        <taxon>Planctomycetota</taxon>
        <taxon>Planctomycetia</taxon>
        <taxon>Gemmatales</taxon>
        <taxon>Gemmataceae</taxon>
        <taxon>Frigoriglobus</taxon>
    </lineage>
</organism>
<protein>
    <submittedName>
        <fullName evidence="1">Ferredoxin, 2Fe-2S</fullName>
    </submittedName>
</protein>
<reference evidence="2" key="1">
    <citation type="submission" date="2020-05" db="EMBL/GenBank/DDBJ databases">
        <title>Frigoriglobus tundricola gen. nov., sp. nov., a psychrotolerant cellulolytic planctomycete of the family Gemmataceae with two divergent copies of 16S rRNA gene.</title>
        <authorList>
            <person name="Kulichevskaya I.S."/>
            <person name="Ivanova A.A."/>
            <person name="Naumoff D.G."/>
            <person name="Beletsky A.V."/>
            <person name="Rijpstra W.I.C."/>
            <person name="Sinninghe Damste J.S."/>
            <person name="Mardanov A.V."/>
            <person name="Ravin N.V."/>
            <person name="Dedysh S.N."/>
        </authorList>
    </citation>
    <scope>NUCLEOTIDE SEQUENCE [LARGE SCALE GENOMIC DNA]</scope>
    <source>
        <strain evidence="2">PL17</strain>
    </source>
</reference>
<gene>
    <name evidence="1" type="ORF">FTUN_6513</name>
</gene>
<evidence type="ECO:0000313" key="1">
    <source>
        <dbReference type="EMBL" id="QJW98918.1"/>
    </source>
</evidence>
<sequence length="142" mass="15269">MSEPNDKLATIAENLLIGQFHRHVFLCVGEPCCAAVGAQGAQGAQDAWDALKGELKARNLSLATGPSACYRTKVGCLRVCTGGPIMVVYPEGTWYGGMTADRIPRFVQEHLIDGKPIEEWVFARNPLPNNADESEAVAKRGG</sequence>
<dbReference type="RefSeq" id="WP_171473988.1">
    <property type="nucleotide sequence ID" value="NZ_CP053452.2"/>
</dbReference>
<dbReference type="AlphaFoldDB" id="A0A6M5YYI1"/>
<dbReference type="CDD" id="cd02980">
    <property type="entry name" value="TRX_Fd_family"/>
    <property type="match status" value="1"/>
</dbReference>
<evidence type="ECO:0000313" key="2">
    <source>
        <dbReference type="Proteomes" id="UP000503447"/>
    </source>
</evidence>